<keyword evidence="7 8" id="KW-0408">Iron</keyword>
<evidence type="ECO:0000256" key="8">
    <source>
        <dbReference type="PROSITE-ProRule" id="PRU00433"/>
    </source>
</evidence>
<dbReference type="PANTHER" id="PTHR32303">
    <property type="entry name" value="QUINOPROTEIN ALCOHOL DEHYDROGENASE (CYTOCHROME C)"/>
    <property type="match status" value="1"/>
</dbReference>
<evidence type="ECO:0000256" key="2">
    <source>
        <dbReference type="ARBA" id="ARBA00008156"/>
    </source>
</evidence>
<evidence type="ECO:0000256" key="1">
    <source>
        <dbReference type="ARBA" id="ARBA00001931"/>
    </source>
</evidence>
<comment type="cofactor">
    <cofactor evidence="1">
        <name>pyrroloquinoline quinone</name>
        <dbReference type="ChEBI" id="CHEBI:58442"/>
    </cofactor>
</comment>
<dbReference type="EMBL" id="VORW01000006">
    <property type="protein sequence ID" value="TXE11206.1"/>
    <property type="molecule type" value="Genomic_DNA"/>
</dbReference>
<dbReference type="GO" id="GO:0046872">
    <property type="term" value="F:metal ion binding"/>
    <property type="evidence" value="ECO:0007669"/>
    <property type="project" value="UniProtKB-KW"/>
</dbReference>
<dbReference type="InterPro" id="IPR009056">
    <property type="entry name" value="Cyt_c-like_dom"/>
</dbReference>
<evidence type="ECO:0000313" key="10">
    <source>
        <dbReference type="EMBL" id="TXE11206.1"/>
    </source>
</evidence>
<dbReference type="Pfam" id="PF13360">
    <property type="entry name" value="PQQ_2"/>
    <property type="match status" value="1"/>
</dbReference>
<evidence type="ECO:0000259" key="9">
    <source>
        <dbReference type="PROSITE" id="PS51007"/>
    </source>
</evidence>
<dbReference type="InterPro" id="IPR036909">
    <property type="entry name" value="Cyt_c-like_dom_sf"/>
</dbReference>
<feature type="domain" description="Cytochrome c" evidence="9">
    <location>
        <begin position="60"/>
        <end position="131"/>
    </location>
</feature>
<proteinExistence type="inferred from homology"/>
<accession>A0A5C7AR30</accession>
<dbReference type="SMART" id="SM00564">
    <property type="entry name" value="PQQ"/>
    <property type="match status" value="7"/>
</dbReference>
<dbReference type="SUPFAM" id="SSF46626">
    <property type="entry name" value="Cytochrome c"/>
    <property type="match status" value="1"/>
</dbReference>
<keyword evidence="3 8" id="KW-0349">Heme</keyword>
<comment type="caution">
    <text evidence="10">The sequence shown here is derived from an EMBL/GenBank/DDBJ whole genome shotgun (WGS) entry which is preliminary data.</text>
</comment>
<gene>
    <name evidence="10" type="ORF">ESV85_11710</name>
</gene>
<dbReference type="AlphaFoldDB" id="A0A5C7AR30"/>
<comment type="similarity">
    <text evidence="2">Belongs to the bacterial PQQ dehydrogenase family.</text>
</comment>
<dbReference type="Gene3D" id="2.140.10.10">
    <property type="entry name" value="Quinoprotein alcohol dehydrogenase-like superfamily"/>
    <property type="match status" value="1"/>
</dbReference>
<evidence type="ECO:0000256" key="5">
    <source>
        <dbReference type="ARBA" id="ARBA00022729"/>
    </source>
</evidence>
<keyword evidence="4 8" id="KW-0479">Metal-binding</keyword>
<dbReference type="InterPro" id="IPR011047">
    <property type="entry name" value="Quinoprotein_ADH-like_sf"/>
</dbReference>
<protein>
    <submittedName>
        <fullName evidence="10">PQQ-binding-like beta-propeller repeat protein</fullName>
    </submittedName>
</protein>
<dbReference type="Gene3D" id="2.40.10.480">
    <property type="match status" value="2"/>
</dbReference>
<keyword evidence="5" id="KW-0732">Signal</keyword>
<dbReference type="Pfam" id="PF13442">
    <property type="entry name" value="Cytochrome_CBB3"/>
    <property type="match status" value="1"/>
</dbReference>
<dbReference type="InterPro" id="IPR002372">
    <property type="entry name" value="PQQ_rpt_dom"/>
</dbReference>
<dbReference type="OrthoDB" id="7012117at2"/>
<keyword evidence="6" id="KW-0560">Oxidoreductase</keyword>
<dbReference type="InterPro" id="IPR018391">
    <property type="entry name" value="PQQ_b-propeller_rpt"/>
</dbReference>
<dbReference type="Pfam" id="PF01011">
    <property type="entry name" value="PQQ"/>
    <property type="match status" value="1"/>
</dbReference>
<dbReference type="SUPFAM" id="SSF50998">
    <property type="entry name" value="Quinoprotein alcohol dehydrogenase-like"/>
    <property type="match status" value="1"/>
</dbReference>
<name>A0A5C7AR30_9BACT</name>
<dbReference type="GO" id="GO:0016491">
    <property type="term" value="F:oxidoreductase activity"/>
    <property type="evidence" value="ECO:0007669"/>
    <property type="project" value="UniProtKB-KW"/>
</dbReference>
<reference evidence="10 11" key="1">
    <citation type="submission" date="2019-08" db="EMBL/GenBank/DDBJ databases">
        <title>Genomes sequence of Algoriphagus aquimarinus ACAM450.</title>
        <authorList>
            <person name="Bowman J.P."/>
        </authorList>
    </citation>
    <scope>NUCLEOTIDE SEQUENCE [LARGE SCALE GENOMIC DNA]</scope>
    <source>
        <strain evidence="10 11">ACAM 450</strain>
    </source>
</reference>
<dbReference type="Proteomes" id="UP000321935">
    <property type="component" value="Unassembled WGS sequence"/>
</dbReference>
<dbReference type="PROSITE" id="PS51007">
    <property type="entry name" value="CYTC"/>
    <property type="match status" value="1"/>
</dbReference>
<evidence type="ECO:0000313" key="11">
    <source>
        <dbReference type="Proteomes" id="UP000321935"/>
    </source>
</evidence>
<dbReference type="GO" id="GO:0009055">
    <property type="term" value="F:electron transfer activity"/>
    <property type="evidence" value="ECO:0007669"/>
    <property type="project" value="InterPro"/>
</dbReference>
<evidence type="ECO:0000256" key="4">
    <source>
        <dbReference type="ARBA" id="ARBA00022723"/>
    </source>
</evidence>
<organism evidence="10 11">
    <name type="scientific">Algoriphagus aquimarinus</name>
    <dbReference type="NCBI Taxonomy" id="237018"/>
    <lineage>
        <taxon>Bacteria</taxon>
        <taxon>Pseudomonadati</taxon>
        <taxon>Bacteroidota</taxon>
        <taxon>Cytophagia</taxon>
        <taxon>Cytophagales</taxon>
        <taxon>Cyclobacteriaceae</taxon>
        <taxon>Algoriphagus</taxon>
    </lineage>
</organism>
<evidence type="ECO:0000256" key="3">
    <source>
        <dbReference type="ARBA" id="ARBA00022617"/>
    </source>
</evidence>
<sequence length="647" mass="69399">MLYIKKVFLSTSQTSLHTTLMSKFSIFVILAFFLVTSCQKSIDNTSENVTDATDAPISEEVLKLGEQTYTKVCAACHTEANANLAPAKGLLAGMSPHAILSALNMGKMQVQAEPLSSKEREAVAQYLTNKKLVKVVIPESAYTTFSISEADTQSEFNYSGWGGDMEGSGFRSTAQAGITPENVSSLELQWSFAFPNATVVRSKPAIVGDWLIVGSQFGEVYAMNRHTGKIGWTFQANAAIRGAITYTAEDENLTAYFADYATNTYSLDIKTGELNWKKRAGQHPLSGVTGSVVVHDGIVYVPITSFEIVSTQDPNYECCNSSGGVTALNAKTGVEIWKHKVIAEEAKISGKKENGGSIYGPSGAPVWASPTVDAKRGLLFIGTGENYTAPATNTSDAIQALDLKTGELKWNWQASKNDTWNMGCPDNPNCPTPTGPDVDFGMAPILVYDKVNERDMLVVGQKSGVVHALLPESGEVIWQTRIGKGGALGGIHWGMATDGELVYAANSDNVFALDPSDETISPTPGIYALNLQTGKKVWSVSPPPCDDSTRENCQQSNSAAPTVIPGIVFEGDLNGFVRAYSTKDGSVLWEFDTVKEYETINGQKGNGGSIDGPSPVVADGMLYVNSGYSMFGEMPGNVLLAFKVKNE</sequence>
<evidence type="ECO:0000256" key="6">
    <source>
        <dbReference type="ARBA" id="ARBA00023002"/>
    </source>
</evidence>
<evidence type="ECO:0000256" key="7">
    <source>
        <dbReference type="ARBA" id="ARBA00023004"/>
    </source>
</evidence>
<dbReference type="PANTHER" id="PTHR32303:SF10">
    <property type="entry name" value="OUTER MEMBRANE PROTEIN ASSEMBLY FACTOR BAMB"/>
    <property type="match status" value="1"/>
</dbReference>
<dbReference type="Gene3D" id="1.10.760.10">
    <property type="entry name" value="Cytochrome c-like domain"/>
    <property type="match status" value="1"/>
</dbReference>
<dbReference type="GO" id="GO:0020037">
    <property type="term" value="F:heme binding"/>
    <property type="evidence" value="ECO:0007669"/>
    <property type="project" value="InterPro"/>
</dbReference>